<evidence type="ECO:0000313" key="3">
    <source>
        <dbReference type="Proteomes" id="UP001085076"/>
    </source>
</evidence>
<keyword evidence="3" id="KW-1185">Reference proteome</keyword>
<evidence type="ECO:0000313" key="2">
    <source>
        <dbReference type="EMBL" id="KAJ0971626.1"/>
    </source>
</evidence>
<organism evidence="2 3">
    <name type="scientific">Dioscorea zingiberensis</name>
    <dbReference type="NCBI Taxonomy" id="325984"/>
    <lineage>
        <taxon>Eukaryota</taxon>
        <taxon>Viridiplantae</taxon>
        <taxon>Streptophyta</taxon>
        <taxon>Embryophyta</taxon>
        <taxon>Tracheophyta</taxon>
        <taxon>Spermatophyta</taxon>
        <taxon>Magnoliopsida</taxon>
        <taxon>Liliopsida</taxon>
        <taxon>Dioscoreales</taxon>
        <taxon>Dioscoreaceae</taxon>
        <taxon>Dioscorea</taxon>
    </lineage>
</organism>
<name>A0A9D5HCF7_9LILI</name>
<sequence>MFRNKIFVKASLPSSNGLAHFRLLTLTLSLSPLSIDVETLCWKLSRRWRLACLPHSSQILILYQISQSQSLAGVVQEVTDAFPVSNVGDEEEVGTSSLVARAIECGLRCFMLENGWSCVGENSFVRSSFAVCEEGKHVYAVEVKVQSDTDDGFIFIVSPDVVQFSRHRVVGLLGTKQLQKFNGGEEVILEEYNIFTSCTTLPSLYEGHVMGLCKQQPVVDNFERLANYYTFKHGISLPSDYFIFVRFTCGGSNGQWFPSNFVLQGSGFAPTPLRIRSSKAVEALESFLNILEAWNFFDQGFLKLRFQELSSLAIGTALPLWQKATSKMRNGMVGYDDILQEPENFGKMPKEMLLALDFRTPKPPMGSTSLSMSLEFAEMHKKATTSSLKALGNTINSVYGGFSIDSITTNRPLSRKPSKRSKHSEHRMSMSVNRSNLNEDEHTSEVHRKDQNQLEALEGNLFQKEEKLLEPNTEASRKLEKDEDFHVSSCPVGAEIHNKENITEGSKKMRTKQSTDQSDITFKVLNCYKKGKLQSLTVAEMKCFLASKKLKLLISVPSAVWKIIGPIPRFKGFMLPHALVLLTVDQLIQEDVEFIYRTT</sequence>
<feature type="compositionally biased region" description="Basic and acidic residues" evidence="1">
    <location>
        <begin position="437"/>
        <end position="448"/>
    </location>
</feature>
<comment type="caution">
    <text evidence="2">The sequence shown here is derived from an EMBL/GenBank/DDBJ whole genome shotgun (WGS) entry which is preliminary data.</text>
</comment>
<feature type="compositionally biased region" description="Basic residues" evidence="1">
    <location>
        <begin position="413"/>
        <end position="425"/>
    </location>
</feature>
<reference evidence="2" key="1">
    <citation type="submission" date="2021-03" db="EMBL/GenBank/DDBJ databases">
        <authorList>
            <person name="Li Z."/>
            <person name="Yang C."/>
        </authorList>
    </citation>
    <scope>NUCLEOTIDE SEQUENCE</scope>
    <source>
        <strain evidence="2">Dzin_1.0</strain>
        <tissue evidence="2">Leaf</tissue>
    </source>
</reference>
<dbReference type="AlphaFoldDB" id="A0A9D5HCF7"/>
<dbReference type="EMBL" id="JAGGNH010000005">
    <property type="protein sequence ID" value="KAJ0971626.1"/>
    <property type="molecule type" value="Genomic_DNA"/>
</dbReference>
<protein>
    <submittedName>
        <fullName evidence="2">Uncharacterized protein</fullName>
    </submittedName>
</protein>
<dbReference type="Proteomes" id="UP001085076">
    <property type="component" value="Miscellaneous, Linkage group lg05"/>
</dbReference>
<gene>
    <name evidence="2" type="ORF">J5N97_019585</name>
</gene>
<accession>A0A9D5HCF7</accession>
<feature type="region of interest" description="Disordered" evidence="1">
    <location>
        <begin position="409"/>
        <end position="448"/>
    </location>
</feature>
<dbReference type="OrthoDB" id="1922499at2759"/>
<proteinExistence type="predicted"/>
<evidence type="ECO:0000256" key="1">
    <source>
        <dbReference type="SAM" id="MobiDB-lite"/>
    </source>
</evidence>
<reference evidence="2" key="2">
    <citation type="journal article" date="2022" name="Hortic Res">
        <title>The genome of Dioscorea zingiberensis sheds light on the biosynthesis, origin and evolution of the medicinally important diosgenin saponins.</title>
        <authorList>
            <person name="Li Y."/>
            <person name="Tan C."/>
            <person name="Li Z."/>
            <person name="Guo J."/>
            <person name="Li S."/>
            <person name="Chen X."/>
            <person name="Wang C."/>
            <person name="Dai X."/>
            <person name="Yang H."/>
            <person name="Song W."/>
            <person name="Hou L."/>
            <person name="Xu J."/>
            <person name="Tong Z."/>
            <person name="Xu A."/>
            <person name="Yuan X."/>
            <person name="Wang W."/>
            <person name="Yang Q."/>
            <person name="Chen L."/>
            <person name="Sun Z."/>
            <person name="Wang K."/>
            <person name="Pan B."/>
            <person name="Chen J."/>
            <person name="Bao Y."/>
            <person name="Liu F."/>
            <person name="Qi X."/>
            <person name="Gang D.R."/>
            <person name="Wen J."/>
            <person name="Li J."/>
        </authorList>
    </citation>
    <scope>NUCLEOTIDE SEQUENCE</scope>
    <source>
        <strain evidence="2">Dzin_1.0</strain>
    </source>
</reference>